<feature type="domain" description="FAS1" evidence="2">
    <location>
        <begin position="29"/>
        <end position="169"/>
    </location>
</feature>
<evidence type="ECO:0000313" key="3">
    <source>
        <dbReference type="EMBL" id="MTH62560.1"/>
    </source>
</evidence>
<evidence type="ECO:0000259" key="2">
    <source>
        <dbReference type="PROSITE" id="PS50213"/>
    </source>
</evidence>
<evidence type="ECO:0000256" key="1">
    <source>
        <dbReference type="SAM" id="SignalP"/>
    </source>
</evidence>
<dbReference type="EMBL" id="WMIG01000043">
    <property type="protein sequence ID" value="MTH62560.1"/>
    <property type="molecule type" value="Genomic_DNA"/>
</dbReference>
<dbReference type="PANTHER" id="PTHR10900:SF77">
    <property type="entry name" value="FI19380P1"/>
    <property type="match status" value="1"/>
</dbReference>
<dbReference type="PROSITE" id="PS50213">
    <property type="entry name" value="FAS1"/>
    <property type="match status" value="1"/>
</dbReference>
<proteinExistence type="predicted"/>
<organism evidence="3 4">
    <name type="scientific">Paracoccus litorisediminis</name>
    <dbReference type="NCBI Taxonomy" id="2006130"/>
    <lineage>
        <taxon>Bacteria</taxon>
        <taxon>Pseudomonadati</taxon>
        <taxon>Pseudomonadota</taxon>
        <taxon>Alphaproteobacteria</taxon>
        <taxon>Rhodobacterales</taxon>
        <taxon>Paracoccaceae</taxon>
        <taxon>Paracoccus</taxon>
    </lineage>
</organism>
<keyword evidence="4" id="KW-1185">Reference proteome</keyword>
<sequence length="173" mass="17374">MTFVKCAAATTAAILLGGTAMAAMNGSMPATVVEIVVGSKDHDTLEKAVIAAGLADTLSGAGPFTVFAPTDKAFSALPEETLAEVMKPENVDSLRKILSCHVVATKAMAADVVALVEKGGGTADVTTIGNCRLQLSVKDGKVKIDDAITVTAADLAAGNGVVHVINGVLLPAS</sequence>
<dbReference type="Proteomes" id="UP000449846">
    <property type="component" value="Unassembled WGS sequence"/>
</dbReference>
<reference evidence="3 4" key="1">
    <citation type="submission" date="2019-11" db="EMBL/GenBank/DDBJ databases">
        <authorList>
            <person name="Dong K."/>
        </authorList>
    </citation>
    <scope>NUCLEOTIDE SEQUENCE [LARGE SCALE GENOMIC DNA]</scope>
    <source>
        <strain evidence="3 4">NBRC 112902</strain>
    </source>
</reference>
<dbReference type="InterPro" id="IPR000782">
    <property type="entry name" value="FAS1_domain"/>
</dbReference>
<dbReference type="InterPro" id="IPR036378">
    <property type="entry name" value="FAS1_dom_sf"/>
</dbReference>
<dbReference type="AlphaFoldDB" id="A0A844HRT7"/>
<dbReference type="InterPro" id="IPR050904">
    <property type="entry name" value="Adhesion/Biosynth-related"/>
</dbReference>
<dbReference type="GO" id="GO:0005615">
    <property type="term" value="C:extracellular space"/>
    <property type="evidence" value="ECO:0007669"/>
    <property type="project" value="TreeGrafter"/>
</dbReference>
<dbReference type="PANTHER" id="PTHR10900">
    <property type="entry name" value="PERIOSTIN-RELATED"/>
    <property type="match status" value="1"/>
</dbReference>
<evidence type="ECO:0000313" key="4">
    <source>
        <dbReference type="Proteomes" id="UP000449846"/>
    </source>
</evidence>
<accession>A0A844HRT7</accession>
<feature type="signal peptide" evidence="1">
    <location>
        <begin position="1"/>
        <end position="22"/>
    </location>
</feature>
<dbReference type="FunFam" id="2.30.180.10:FF:000032">
    <property type="entry name" value="Fasciclin domain-containing protein, putative"/>
    <property type="match status" value="1"/>
</dbReference>
<comment type="caution">
    <text evidence="3">The sequence shown here is derived from an EMBL/GenBank/DDBJ whole genome shotgun (WGS) entry which is preliminary data.</text>
</comment>
<keyword evidence="1" id="KW-0732">Signal</keyword>
<dbReference type="Pfam" id="PF02469">
    <property type="entry name" value="Fasciclin"/>
    <property type="match status" value="1"/>
</dbReference>
<gene>
    <name evidence="3" type="ORF">GL300_25640</name>
</gene>
<protein>
    <submittedName>
        <fullName evidence="3">Fasciclin domain-containing protein</fullName>
    </submittedName>
</protein>
<dbReference type="OrthoDB" id="9800666at2"/>
<dbReference type="SMART" id="SM00554">
    <property type="entry name" value="FAS1"/>
    <property type="match status" value="1"/>
</dbReference>
<feature type="chain" id="PRO_5032628204" evidence="1">
    <location>
        <begin position="23"/>
        <end position="173"/>
    </location>
</feature>
<name>A0A844HRT7_9RHOB</name>
<dbReference type="Gene3D" id="2.30.180.10">
    <property type="entry name" value="FAS1 domain"/>
    <property type="match status" value="1"/>
</dbReference>
<dbReference type="SUPFAM" id="SSF82153">
    <property type="entry name" value="FAS1 domain"/>
    <property type="match status" value="1"/>
</dbReference>
<dbReference type="RefSeq" id="WP_155042504.1">
    <property type="nucleotide sequence ID" value="NZ_WMIG01000043.1"/>
</dbReference>